<evidence type="ECO:0000313" key="2">
    <source>
        <dbReference type="EMBL" id="CAK0759691.1"/>
    </source>
</evidence>
<protein>
    <recommendedName>
        <fullName evidence="1">F-box domain-containing protein</fullName>
    </recommendedName>
</protein>
<comment type="caution">
    <text evidence="2">The sequence shown here is derived from an EMBL/GenBank/DDBJ whole genome shotgun (WGS) entry which is preliminary data.</text>
</comment>
<feature type="domain" description="F-box" evidence="1">
    <location>
        <begin position="1"/>
        <end position="46"/>
    </location>
</feature>
<dbReference type="SUPFAM" id="SSF81383">
    <property type="entry name" value="F-box domain"/>
    <property type="match status" value="1"/>
</dbReference>
<dbReference type="InterPro" id="IPR001810">
    <property type="entry name" value="F-box_dom"/>
</dbReference>
<reference evidence="2 3" key="1">
    <citation type="submission" date="2023-10" db="EMBL/GenBank/DDBJ databases">
        <authorList>
            <person name="Maclean D."/>
            <person name="Macfadyen A."/>
        </authorList>
    </citation>
    <scope>NUCLEOTIDE SEQUENCE [LARGE SCALE GENOMIC DNA]</scope>
</reference>
<dbReference type="CDD" id="cd09917">
    <property type="entry name" value="F-box_SF"/>
    <property type="match status" value="1"/>
</dbReference>
<proteinExistence type="predicted"/>
<keyword evidence="3" id="KW-1185">Reference proteome</keyword>
<sequence>MALHELPSDILRRVVLLLCDMDMAQLSMSCRRARKLVAEEPLWEQKVSEIVRNDPAFQAISEETTESLRAWLGGPSFKVIYKLFVSLGLWPEGIWREQPSLNHKQRCKGSMHKISCIPGGVFLAETFANQRHAPSFQLTLQEREERWPVLRLAAYNGELSPAYWQTVNVALVEPGPQSMPQGTPARMKGSAAVPLSRWRPYKPSRNDADRLEHQGPGSVILLFCCHMPPLPFPNAVAPLPAAPGLQPSADAILGRLQGMYSTYYGPHGMEFLHITYGDMDLPLANLLPHGKCFAGLKVTGDPNVPAGKLSFCVSADNVKLGSYSGFEHEEVAPGEYANVYRDIVRFGPGDNFELVAIEERPVIARYYGLGQINASTQLWAPKWVEVQVIAYSDVKPTFSLLWADPGRHWRHIMDFTAMQLSRRPALCDMPQQA</sequence>
<dbReference type="EMBL" id="CAUYUE010000003">
    <property type="protein sequence ID" value="CAK0759691.1"/>
    <property type="molecule type" value="Genomic_DNA"/>
</dbReference>
<organism evidence="2 3">
    <name type="scientific">Coccomyxa viridis</name>
    <dbReference type="NCBI Taxonomy" id="1274662"/>
    <lineage>
        <taxon>Eukaryota</taxon>
        <taxon>Viridiplantae</taxon>
        <taxon>Chlorophyta</taxon>
        <taxon>core chlorophytes</taxon>
        <taxon>Trebouxiophyceae</taxon>
        <taxon>Trebouxiophyceae incertae sedis</taxon>
        <taxon>Coccomyxaceae</taxon>
        <taxon>Coccomyxa</taxon>
    </lineage>
</organism>
<dbReference type="Pfam" id="PF12014">
    <property type="entry name" value="Cyclin_D1_bind"/>
    <property type="match status" value="1"/>
</dbReference>
<gene>
    <name evidence="2" type="ORF">CVIRNUC_002717</name>
</gene>
<accession>A0AAV1HXB0</accession>
<name>A0AAV1HXB0_9CHLO</name>
<dbReference type="Proteomes" id="UP001314263">
    <property type="component" value="Unassembled WGS sequence"/>
</dbReference>
<dbReference type="InterPro" id="IPR036047">
    <property type="entry name" value="F-box-like_dom_sf"/>
</dbReference>
<dbReference type="Pfam" id="PF00646">
    <property type="entry name" value="F-box"/>
    <property type="match status" value="1"/>
</dbReference>
<dbReference type="AlphaFoldDB" id="A0AAV1HXB0"/>
<dbReference type="PROSITE" id="PS50181">
    <property type="entry name" value="FBOX"/>
    <property type="match status" value="1"/>
</dbReference>
<evidence type="ECO:0000259" key="1">
    <source>
        <dbReference type="PROSITE" id="PS50181"/>
    </source>
</evidence>
<evidence type="ECO:0000313" key="3">
    <source>
        <dbReference type="Proteomes" id="UP001314263"/>
    </source>
</evidence>